<dbReference type="RefSeq" id="WP_321390276.1">
    <property type="nucleotide sequence ID" value="NZ_CP139487.1"/>
</dbReference>
<keyword evidence="2" id="KW-0732">Signal</keyword>
<dbReference type="EMBL" id="CP139487">
    <property type="protein sequence ID" value="WPU63484.1"/>
    <property type="molecule type" value="Genomic_DNA"/>
</dbReference>
<sequence length="249" mass="25490">MRTLRKISPITFMALSLAAFSGCKEFYDSEFTEAALSQNNEDDDRFFEANLVATDANFPNLTGKGTFDFKDGVVNVNISLDDIPQNFTQVFYTYSSADCSSLQTTFAADTTSSRNFTHSETLTADALSQELIAAGASQGSDDADLANTSLLIRAAPIANGLPSPSGTNVITIACGTLTLTENQDDSGTTTGETNGGTTAGTTTGTTTGDATTTGGDFGTITGGDFGTTTGGVGGDISGSIGGDTAGVEF</sequence>
<evidence type="ECO:0000256" key="1">
    <source>
        <dbReference type="SAM" id="MobiDB-lite"/>
    </source>
</evidence>
<proteinExistence type="predicted"/>
<feature type="compositionally biased region" description="Low complexity" evidence="1">
    <location>
        <begin position="199"/>
        <end position="214"/>
    </location>
</feature>
<reference evidence="3 4" key="1">
    <citation type="submission" date="2023-11" db="EMBL/GenBank/DDBJ databases">
        <title>Peredibacter starrii A3.12.</title>
        <authorList>
            <person name="Mitchell R.J."/>
        </authorList>
    </citation>
    <scope>NUCLEOTIDE SEQUENCE [LARGE SCALE GENOMIC DNA]</scope>
    <source>
        <strain evidence="3 4">A3.12</strain>
    </source>
</reference>
<feature type="signal peptide" evidence="2">
    <location>
        <begin position="1"/>
        <end position="21"/>
    </location>
</feature>
<organism evidence="3 4">
    <name type="scientific">Peredibacter starrii</name>
    <dbReference type="NCBI Taxonomy" id="28202"/>
    <lineage>
        <taxon>Bacteria</taxon>
        <taxon>Pseudomonadati</taxon>
        <taxon>Bdellovibrionota</taxon>
        <taxon>Bacteriovoracia</taxon>
        <taxon>Bacteriovoracales</taxon>
        <taxon>Bacteriovoracaceae</taxon>
        <taxon>Peredibacter</taxon>
    </lineage>
</organism>
<evidence type="ECO:0008006" key="5">
    <source>
        <dbReference type="Google" id="ProtNLM"/>
    </source>
</evidence>
<dbReference type="PROSITE" id="PS51257">
    <property type="entry name" value="PROKAR_LIPOPROTEIN"/>
    <property type="match status" value="1"/>
</dbReference>
<dbReference type="Proteomes" id="UP001324634">
    <property type="component" value="Chromosome"/>
</dbReference>
<dbReference type="AlphaFoldDB" id="A0AAX4HJW2"/>
<keyword evidence="4" id="KW-1185">Reference proteome</keyword>
<dbReference type="KEGG" id="psti:SOO65_12370"/>
<name>A0AAX4HJW2_9BACT</name>
<evidence type="ECO:0000313" key="3">
    <source>
        <dbReference type="EMBL" id="WPU63484.1"/>
    </source>
</evidence>
<evidence type="ECO:0000256" key="2">
    <source>
        <dbReference type="SAM" id="SignalP"/>
    </source>
</evidence>
<feature type="chain" id="PRO_5043466692" description="Lipoprotein" evidence="2">
    <location>
        <begin position="22"/>
        <end position="249"/>
    </location>
</feature>
<accession>A0AAX4HJW2</accession>
<gene>
    <name evidence="3" type="ORF">SOO65_12370</name>
</gene>
<protein>
    <recommendedName>
        <fullName evidence="5">Lipoprotein</fullName>
    </recommendedName>
</protein>
<evidence type="ECO:0000313" key="4">
    <source>
        <dbReference type="Proteomes" id="UP001324634"/>
    </source>
</evidence>
<feature type="region of interest" description="Disordered" evidence="1">
    <location>
        <begin position="181"/>
        <end position="215"/>
    </location>
</feature>